<dbReference type="InterPro" id="IPR013762">
    <property type="entry name" value="Integrase-like_cat_sf"/>
</dbReference>
<sequence>MGPLLIWALRMVDDFAEDILTAWADSRQLRERAEQTCGSSESKAALDAYLGDLLACGLRLPTFSHAGQRAVANTYIAGITGASVSQVNSRLRRTTWLDYKLQFPGPCPLPTPIRGRIDGQPWTEHLDYAEIAGLMRHLGTACFIALSFLTGMRPGEVLGLRSGCCPDPDEGRPLIHGHVFKSARDEDGNHVSQGQMREVPWVAIPPAATAIRVLERMAPDGGLLFDAAAHDFPLHRPYPGSLSRATVTKRVEDFITWASALATASNRAREAIPADPHGAVGTERFRRTLAWHIARRPGGLVALAIQYGHMRTAVSSGYASRSRDGIHDLLDVETARATADALATLHEDLAAGTGVSGPAARRAIHAAAHAPAFAGSIRTARQARDILRNPTLAVHDNPHAFLMCVYNRDKALCHRLDTRDTPTLNRCVSTCANIARTDHHAAQLTAQAGALEEQAASGLVPVPLADRLRGRAAAFRDLVHQHHNARITTQENPV</sequence>
<evidence type="ECO:0000313" key="2">
    <source>
        <dbReference type="EMBL" id="TJZ95668.1"/>
    </source>
</evidence>
<organism evidence="2 3">
    <name type="scientific">Actinacidiphila oryziradicis</name>
    <dbReference type="NCBI Taxonomy" id="2571141"/>
    <lineage>
        <taxon>Bacteria</taxon>
        <taxon>Bacillati</taxon>
        <taxon>Actinomycetota</taxon>
        <taxon>Actinomycetes</taxon>
        <taxon>Kitasatosporales</taxon>
        <taxon>Streptomycetaceae</taxon>
        <taxon>Actinacidiphila</taxon>
    </lineage>
</organism>
<protein>
    <submittedName>
        <fullName evidence="2">Integrase</fullName>
    </submittedName>
</protein>
<keyword evidence="1" id="KW-0233">DNA recombination</keyword>
<dbReference type="OrthoDB" id="8776710at2"/>
<dbReference type="GO" id="GO:0015074">
    <property type="term" value="P:DNA integration"/>
    <property type="evidence" value="ECO:0007669"/>
    <property type="project" value="InterPro"/>
</dbReference>
<dbReference type="Gene3D" id="1.10.443.10">
    <property type="entry name" value="Intergrase catalytic core"/>
    <property type="match status" value="1"/>
</dbReference>
<keyword evidence="3" id="KW-1185">Reference proteome</keyword>
<evidence type="ECO:0000256" key="1">
    <source>
        <dbReference type="ARBA" id="ARBA00023172"/>
    </source>
</evidence>
<gene>
    <name evidence="2" type="ORF">FCI23_51890</name>
</gene>
<dbReference type="GO" id="GO:0003677">
    <property type="term" value="F:DNA binding"/>
    <property type="evidence" value="ECO:0007669"/>
    <property type="project" value="InterPro"/>
</dbReference>
<dbReference type="RefSeq" id="WP_136730915.1">
    <property type="nucleotide sequence ID" value="NZ_SUMC01000177.1"/>
</dbReference>
<dbReference type="InterPro" id="IPR011010">
    <property type="entry name" value="DNA_brk_join_enz"/>
</dbReference>
<accession>A0A4V6WIV6</accession>
<dbReference type="AlphaFoldDB" id="A0A4V6WIV6"/>
<evidence type="ECO:0000313" key="3">
    <source>
        <dbReference type="Proteomes" id="UP000305778"/>
    </source>
</evidence>
<reference evidence="2 3" key="1">
    <citation type="submission" date="2019-04" db="EMBL/GenBank/DDBJ databases">
        <title>Streptomyces oryziradicis sp. nov., a novel actinomycete isolated from rhizosphere soil of rice (Oryza sativa L.).</title>
        <authorList>
            <person name="Li C."/>
        </authorList>
    </citation>
    <scope>NUCLEOTIDE SEQUENCE [LARGE SCALE GENOMIC DNA]</scope>
    <source>
        <strain evidence="2 3">NEAU-C40</strain>
    </source>
</reference>
<dbReference type="Proteomes" id="UP000305778">
    <property type="component" value="Unassembled WGS sequence"/>
</dbReference>
<name>A0A4V6WIV6_9ACTN</name>
<dbReference type="EMBL" id="SUMC01000177">
    <property type="protein sequence ID" value="TJZ95668.1"/>
    <property type="molecule type" value="Genomic_DNA"/>
</dbReference>
<comment type="caution">
    <text evidence="2">The sequence shown here is derived from an EMBL/GenBank/DDBJ whole genome shotgun (WGS) entry which is preliminary data.</text>
</comment>
<proteinExistence type="predicted"/>
<dbReference type="SUPFAM" id="SSF56349">
    <property type="entry name" value="DNA breaking-rejoining enzymes"/>
    <property type="match status" value="1"/>
</dbReference>
<dbReference type="GO" id="GO:0006310">
    <property type="term" value="P:DNA recombination"/>
    <property type="evidence" value="ECO:0007669"/>
    <property type="project" value="UniProtKB-KW"/>
</dbReference>